<feature type="compositionally biased region" description="Polar residues" evidence="1">
    <location>
        <begin position="14"/>
        <end position="28"/>
    </location>
</feature>
<dbReference type="GO" id="GO:0031931">
    <property type="term" value="C:TORC1 complex"/>
    <property type="evidence" value="ECO:0007669"/>
    <property type="project" value="InterPro"/>
</dbReference>
<feature type="compositionally biased region" description="Polar residues" evidence="1">
    <location>
        <begin position="149"/>
        <end position="162"/>
    </location>
</feature>
<dbReference type="Proteomes" id="UP000094112">
    <property type="component" value="Unassembled WGS sequence"/>
</dbReference>
<feature type="compositionally biased region" description="Polar residues" evidence="1">
    <location>
        <begin position="478"/>
        <end position="502"/>
    </location>
</feature>
<feature type="compositionally biased region" description="Acidic residues" evidence="1">
    <location>
        <begin position="115"/>
        <end position="129"/>
    </location>
</feature>
<dbReference type="OrthoDB" id="5430106at2759"/>
<sequence>MPSGKQQQERKTKQFSARSHSRSASYGRNLNKLGRITSIEEIHQRPTLNRSKSTDGTLGRKNRSFTKLSSLQPLTRTRSHQPVHRGTGKAVLELHKEQDSSDDENDGTNKKNDSESEEEVDEFSDDEPAENIPEAPSQVQLSYKAPPQFSHNSVPKNSSFSSEPAEEPVQVDKLQESVENSLKLDPTRIETEASKLNLNDLSEKAGSSSQESKASAQPNQPQDVNQYKESLSQYYQNMILSQSTGAVRAFGDQPFMNSLVHDQIGQRNNKDTLQYIHSNDHISGNFGNMKSTSSSSNSLRQFTIHNLPNTHNSSNESSSAMSFRAKESGSNPGRLDSAAGTPNNFDQFLRTNNSNIETRTQQKLWLQRENSLLDLPSASGNNSNNPQLRRDFERVSREYVNVRRFSNPCVESVKRVSSQVKPLKPQSTGQMNLANTKHIKHVPSNDFQAKLFKLWIEGESPGNRRPNQPNIGFKYQQVPQSQRPPLLQTTSSSFSGMGNSLRSPAAPSTRAVDRANNSPENKRIDLAAIRLPEEHVQKLS</sequence>
<protein>
    <submittedName>
        <fullName evidence="2">Uncharacterized protein</fullName>
    </submittedName>
</protein>
<feature type="region of interest" description="Disordered" evidence="1">
    <location>
        <begin position="305"/>
        <end position="340"/>
    </location>
</feature>
<dbReference type="InterPro" id="IPR018857">
    <property type="entry name" value="TORC1_cplx_su_TCO89"/>
</dbReference>
<name>A0A1E3PB85_WICAA</name>
<feature type="compositionally biased region" description="Polar residues" evidence="1">
    <location>
        <begin position="46"/>
        <end position="56"/>
    </location>
</feature>
<dbReference type="GeneID" id="30201671"/>
<reference evidence="2 3" key="1">
    <citation type="journal article" date="2016" name="Proc. Natl. Acad. Sci. U.S.A.">
        <title>Comparative genomics of biotechnologically important yeasts.</title>
        <authorList>
            <person name="Riley R."/>
            <person name="Haridas S."/>
            <person name="Wolfe K.H."/>
            <person name="Lopes M.R."/>
            <person name="Hittinger C.T."/>
            <person name="Goeker M."/>
            <person name="Salamov A.A."/>
            <person name="Wisecaver J.H."/>
            <person name="Long T.M."/>
            <person name="Calvey C.H."/>
            <person name="Aerts A.L."/>
            <person name="Barry K.W."/>
            <person name="Choi C."/>
            <person name="Clum A."/>
            <person name="Coughlan A.Y."/>
            <person name="Deshpande S."/>
            <person name="Douglass A.P."/>
            <person name="Hanson S.J."/>
            <person name="Klenk H.-P."/>
            <person name="LaButti K.M."/>
            <person name="Lapidus A."/>
            <person name="Lindquist E.A."/>
            <person name="Lipzen A.M."/>
            <person name="Meier-Kolthoff J.P."/>
            <person name="Ohm R.A."/>
            <person name="Otillar R.P."/>
            <person name="Pangilinan J.L."/>
            <person name="Peng Y."/>
            <person name="Rokas A."/>
            <person name="Rosa C.A."/>
            <person name="Scheuner C."/>
            <person name="Sibirny A.A."/>
            <person name="Slot J.C."/>
            <person name="Stielow J.B."/>
            <person name="Sun H."/>
            <person name="Kurtzman C.P."/>
            <person name="Blackwell M."/>
            <person name="Grigoriev I.V."/>
            <person name="Jeffries T.W."/>
        </authorList>
    </citation>
    <scope>NUCLEOTIDE SEQUENCE [LARGE SCALE GENOMIC DNA]</scope>
    <source>
        <strain evidence="3">ATCC 58044 / CBS 1984 / NCYC 433 / NRRL Y-366-8</strain>
    </source>
</reference>
<dbReference type="PANTHER" id="PTHR22794">
    <property type="entry name" value="THAP DOMAIN PROTEIN 11"/>
    <property type="match status" value="1"/>
</dbReference>
<dbReference type="GO" id="GO:0000329">
    <property type="term" value="C:fungal-type vacuole membrane"/>
    <property type="evidence" value="ECO:0007669"/>
    <property type="project" value="TreeGrafter"/>
</dbReference>
<dbReference type="RefSeq" id="XP_019041691.1">
    <property type="nucleotide sequence ID" value="XM_019184425.1"/>
</dbReference>
<accession>A0A1E3PB85</accession>
<feature type="region of interest" description="Disordered" evidence="1">
    <location>
        <begin position="478"/>
        <end position="519"/>
    </location>
</feature>
<evidence type="ECO:0000313" key="2">
    <source>
        <dbReference type="EMBL" id="ODQ62484.1"/>
    </source>
</evidence>
<dbReference type="PANTHER" id="PTHR22794:SF2">
    <property type="entry name" value="THAP DOMAIN-CONTAINING PROTEIN 11"/>
    <property type="match status" value="1"/>
</dbReference>
<gene>
    <name evidence="2" type="ORF">WICANDRAFT_76651</name>
</gene>
<keyword evidence="3" id="KW-1185">Reference proteome</keyword>
<dbReference type="STRING" id="683960.A0A1E3PB85"/>
<dbReference type="EMBL" id="KV454208">
    <property type="protein sequence ID" value="ODQ62484.1"/>
    <property type="molecule type" value="Genomic_DNA"/>
</dbReference>
<evidence type="ECO:0000313" key="3">
    <source>
        <dbReference type="Proteomes" id="UP000094112"/>
    </source>
</evidence>
<feature type="region of interest" description="Disordered" evidence="1">
    <location>
        <begin position="202"/>
        <end position="222"/>
    </location>
</feature>
<feature type="compositionally biased region" description="Polar residues" evidence="1">
    <location>
        <begin position="65"/>
        <end position="76"/>
    </location>
</feature>
<feature type="region of interest" description="Disordered" evidence="1">
    <location>
        <begin position="1"/>
        <end position="186"/>
    </location>
</feature>
<feature type="compositionally biased region" description="Low complexity" evidence="1">
    <location>
        <begin position="313"/>
        <end position="322"/>
    </location>
</feature>
<dbReference type="GO" id="GO:0031929">
    <property type="term" value="P:TOR signaling"/>
    <property type="evidence" value="ECO:0007669"/>
    <property type="project" value="InterPro"/>
</dbReference>
<dbReference type="Pfam" id="PF10452">
    <property type="entry name" value="TCO89"/>
    <property type="match status" value="1"/>
</dbReference>
<organism evidence="2 3">
    <name type="scientific">Wickerhamomyces anomalus (strain ATCC 58044 / CBS 1984 / NCYC 433 / NRRL Y-366-8)</name>
    <name type="common">Yeast</name>
    <name type="synonym">Hansenula anomala</name>
    <dbReference type="NCBI Taxonomy" id="683960"/>
    <lineage>
        <taxon>Eukaryota</taxon>
        <taxon>Fungi</taxon>
        <taxon>Dikarya</taxon>
        <taxon>Ascomycota</taxon>
        <taxon>Saccharomycotina</taxon>
        <taxon>Saccharomycetes</taxon>
        <taxon>Phaffomycetales</taxon>
        <taxon>Wickerhamomycetaceae</taxon>
        <taxon>Wickerhamomyces</taxon>
    </lineage>
</organism>
<evidence type="ECO:0000256" key="1">
    <source>
        <dbReference type="SAM" id="MobiDB-lite"/>
    </source>
</evidence>
<feature type="compositionally biased region" description="Basic residues" evidence="1">
    <location>
        <begin position="77"/>
        <end position="87"/>
    </location>
</feature>
<dbReference type="AlphaFoldDB" id="A0A1E3PB85"/>
<proteinExistence type="predicted"/>